<sequence>MSIKTITTITQATQKVAELEQKIYRFKHMIGYKSKDTIKSLKSLLTLVNSLAIVFLYHGLLSTASKILKKALYSDVYMFFNGSKGDKKWYGRVLLYCNLSFLLMKSRDATSALKFLYDSESLLIDINQEEEFTDIKLASSVIGFFNMCRIGKLSTAHEYLESATEQFNSIIREEVISRYTSEACANMYSCFTFAGEILKDPKAVNNFPQFRREIEEKYMEVNNEAGVFLHRLLTLKDWSSGLEMICSNEWTDFTFLIVFFPFISNTTPIIDIEEILKEKSRNGRAADMSGFLSPKKNGKGFDTYGFLMKSALESLK</sequence>
<name>A0A1R2CN45_9CILI</name>
<evidence type="ECO:0000313" key="2">
    <source>
        <dbReference type="EMBL" id="OMJ90385.1"/>
    </source>
</evidence>
<evidence type="ECO:0000256" key="1">
    <source>
        <dbReference type="SAM" id="Phobius"/>
    </source>
</evidence>
<proteinExistence type="predicted"/>
<dbReference type="Proteomes" id="UP000187209">
    <property type="component" value="Unassembled WGS sequence"/>
</dbReference>
<keyword evidence="1" id="KW-0472">Membrane</keyword>
<organism evidence="2 3">
    <name type="scientific">Stentor coeruleus</name>
    <dbReference type="NCBI Taxonomy" id="5963"/>
    <lineage>
        <taxon>Eukaryota</taxon>
        <taxon>Sar</taxon>
        <taxon>Alveolata</taxon>
        <taxon>Ciliophora</taxon>
        <taxon>Postciliodesmatophora</taxon>
        <taxon>Heterotrichea</taxon>
        <taxon>Heterotrichida</taxon>
        <taxon>Stentoridae</taxon>
        <taxon>Stentor</taxon>
    </lineage>
</organism>
<keyword evidence="1" id="KW-1133">Transmembrane helix</keyword>
<comment type="caution">
    <text evidence="2">The sequence shown here is derived from an EMBL/GenBank/DDBJ whole genome shotgun (WGS) entry which is preliminary data.</text>
</comment>
<reference evidence="2 3" key="1">
    <citation type="submission" date="2016-11" db="EMBL/GenBank/DDBJ databases">
        <title>The macronuclear genome of Stentor coeruleus: a giant cell with tiny introns.</title>
        <authorList>
            <person name="Slabodnick M."/>
            <person name="Ruby J.G."/>
            <person name="Reiff S.B."/>
            <person name="Swart E.C."/>
            <person name="Gosai S."/>
            <person name="Prabakaran S."/>
            <person name="Witkowska E."/>
            <person name="Larue G.E."/>
            <person name="Fisher S."/>
            <person name="Freeman R.M."/>
            <person name="Gunawardena J."/>
            <person name="Chu W."/>
            <person name="Stover N.A."/>
            <person name="Gregory B.D."/>
            <person name="Nowacki M."/>
            <person name="Derisi J."/>
            <person name="Roy S.W."/>
            <person name="Marshall W.F."/>
            <person name="Sood P."/>
        </authorList>
    </citation>
    <scope>NUCLEOTIDE SEQUENCE [LARGE SCALE GENOMIC DNA]</scope>
    <source>
        <strain evidence="2">WM001</strain>
    </source>
</reference>
<dbReference type="EMBL" id="MPUH01000104">
    <property type="protein sequence ID" value="OMJ90385.1"/>
    <property type="molecule type" value="Genomic_DNA"/>
</dbReference>
<keyword evidence="1" id="KW-0812">Transmembrane</keyword>
<feature type="transmembrane region" description="Helical" evidence="1">
    <location>
        <begin position="43"/>
        <end position="61"/>
    </location>
</feature>
<protein>
    <submittedName>
        <fullName evidence="2">Uncharacterized protein</fullName>
    </submittedName>
</protein>
<dbReference type="AlphaFoldDB" id="A0A1R2CN45"/>
<gene>
    <name evidence="2" type="ORF">SteCoe_7303</name>
</gene>
<keyword evidence="3" id="KW-1185">Reference proteome</keyword>
<accession>A0A1R2CN45</accession>
<evidence type="ECO:0000313" key="3">
    <source>
        <dbReference type="Proteomes" id="UP000187209"/>
    </source>
</evidence>